<keyword evidence="10" id="KW-1185">Reference proteome</keyword>
<evidence type="ECO:0000313" key="9">
    <source>
        <dbReference type="EMBL" id="SEK61738.1"/>
    </source>
</evidence>
<dbReference type="STRING" id="332977.SAMN05421740_102236"/>
<feature type="transmembrane region" description="Helical" evidence="8">
    <location>
        <begin position="116"/>
        <end position="136"/>
    </location>
</feature>
<dbReference type="RefSeq" id="WP_090603323.1">
    <property type="nucleotide sequence ID" value="NZ_FNZR01000002.1"/>
</dbReference>
<reference evidence="10" key="1">
    <citation type="submission" date="2016-10" db="EMBL/GenBank/DDBJ databases">
        <authorList>
            <person name="Varghese N."/>
            <person name="Submissions S."/>
        </authorList>
    </citation>
    <scope>NUCLEOTIDE SEQUENCE [LARGE SCALE GENOMIC DNA]</scope>
    <source>
        <strain evidence="10">Jip14</strain>
    </source>
</reference>
<dbReference type="Pfam" id="PF09594">
    <property type="entry name" value="GT87"/>
    <property type="match status" value="1"/>
</dbReference>
<evidence type="ECO:0000313" key="10">
    <source>
        <dbReference type="Proteomes" id="UP000198916"/>
    </source>
</evidence>
<keyword evidence="6 8" id="KW-0472">Membrane</keyword>
<sequence>MRSLTHDFKQTGKVARLFLFIISLNLLYAFVLTLIHSKPNAFSQVKWLFYSKPYQNDSWKAMTNALMYMKQFPDSNAYQTLLMEKGIKFQYPPSSLLLFDIPQRITGLDYTEIARLWDVLSFFSVFLIAFFASKILSLTLATYRFSELNISSTANAFQQYILVLAITVLFYPLIRSYQLGQIQTLLTLFATMSIYFWLANKKGLSGLFIGLVCLVKPQLGLLFVWALIRRQWTMIIAGGITVVAVLAVSIALYGFHNHLDYLSALSFLSRHGEAQYANQSVNGLVHRLLFNGENVFFQENEFPPYSPVVYISTMISTLILTFLGLLWNRKKSEPDAIDLAIMMLCTTIASPIAWEHHYGILLPIFILLTPFACHFYRQKKWKLLLFSLAFVIASQYLEIAKKLADTRFNILQSYLFFAALIILMYSLVISKKLKTNGLQHIETY</sequence>
<dbReference type="InterPro" id="IPR018584">
    <property type="entry name" value="GT87"/>
</dbReference>
<evidence type="ECO:0000256" key="1">
    <source>
        <dbReference type="ARBA" id="ARBA00004651"/>
    </source>
</evidence>
<evidence type="ECO:0000256" key="2">
    <source>
        <dbReference type="ARBA" id="ARBA00022475"/>
    </source>
</evidence>
<evidence type="ECO:0000256" key="8">
    <source>
        <dbReference type="SAM" id="Phobius"/>
    </source>
</evidence>
<feature type="transmembrane region" description="Helical" evidence="8">
    <location>
        <begin position="383"/>
        <end position="399"/>
    </location>
</feature>
<gene>
    <name evidence="9" type="ORF">SAMN05421740_102236</name>
</gene>
<name>A0A1H7IH56_9SPHI</name>
<dbReference type="Proteomes" id="UP000198916">
    <property type="component" value="Unassembled WGS sequence"/>
</dbReference>
<keyword evidence="5 8" id="KW-1133">Transmembrane helix</keyword>
<feature type="transmembrane region" description="Helical" evidence="8">
    <location>
        <begin position="308"/>
        <end position="327"/>
    </location>
</feature>
<keyword evidence="4 8" id="KW-0812">Transmembrane</keyword>
<comment type="similarity">
    <text evidence="7">Belongs to the glycosyltransferase 87 family.</text>
</comment>
<feature type="transmembrane region" description="Helical" evidence="8">
    <location>
        <begin position="181"/>
        <end position="198"/>
    </location>
</feature>
<feature type="transmembrane region" description="Helical" evidence="8">
    <location>
        <begin position="360"/>
        <end position="376"/>
    </location>
</feature>
<dbReference type="EMBL" id="FNZR01000002">
    <property type="protein sequence ID" value="SEK61738.1"/>
    <property type="molecule type" value="Genomic_DNA"/>
</dbReference>
<evidence type="ECO:0000256" key="7">
    <source>
        <dbReference type="ARBA" id="ARBA00024033"/>
    </source>
</evidence>
<evidence type="ECO:0000256" key="4">
    <source>
        <dbReference type="ARBA" id="ARBA00022692"/>
    </source>
</evidence>
<keyword evidence="3" id="KW-0808">Transferase</keyword>
<feature type="transmembrane region" description="Helical" evidence="8">
    <location>
        <begin position="411"/>
        <end position="429"/>
    </location>
</feature>
<evidence type="ECO:0000256" key="3">
    <source>
        <dbReference type="ARBA" id="ARBA00022679"/>
    </source>
</evidence>
<evidence type="ECO:0000256" key="6">
    <source>
        <dbReference type="ARBA" id="ARBA00023136"/>
    </source>
</evidence>
<feature type="transmembrane region" description="Helical" evidence="8">
    <location>
        <begin position="156"/>
        <end position="174"/>
    </location>
</feature>
<organism evidence="9 10">
    <name type="scientific">Parapedobacter koreensis</name>
    <dbReference type="NCBI Taxonomy" id="332977"/>
    <lineage>
        <taxon>Bacteria</taxon>
        <taxon>Pseudomonadati</taxon>
        <taxon>Bacteroidota</taxon>
        <taxon>Sphingobacteriia</taxon>
        <taxon>Sphingobacteriales</taxon>
        <taxon>Sphingobacteriaceae</taxon>
        <taxon>Parapedobacter</taxon>
    </lineage>
</organism>
<dbReference type="GO" id="GO:0016758">
    <property type="term" value="F:hexosyltransferase activity"/>
    <property type="evidence" value="ECO:0007669"/>
    <property type="project" value="InterPro"/>
</dbReference>
<dbReference type="OrthoDB" id="8833275at2"/>
<keyword evidence="2" id="KW-1003">Cell membrane</keyword>
<dbReference type="AlphaFoldDB" id="A0A1H7IH56"/>
<proteinExistence type="inferred from homology"/>
<comment type="subcellular location">
    <subcellularLocation>
        <location evidence="1">Cell membrane</location>
        <topology evidence="1">Multi-pass membrane protein</topology>
    </subcellularLocation>
</comment>
<feature type="transmembrane region" description="Helical" evidence="8">
    <location>
        <begin position="336"/>
        <end position="354"/>
    </location>
</feature>
<dbReference type="GO" id="GO:0005886">
    <property type="term" value="C:plasma membrane"/>
    <property type="evidence" value="ECO:0007669"/>
    <property type="project" value="UniProtKB-SubCell"/>
</dbReference>
<protein>
    <recommendedName>
        <fullName evidence="11">Alpha-1,2-mannosyltransferase</fullName>
    </recommendedName>
</protein>
<evidence type="ECO:0000256" key="5">
    <source>
        <dbReference type="ARBA" id="ARBA00022989"/>
    </source>
</evidence>
<feature type="transmembrane region" description="Helical" evidence="8">
    <location>
        <begin position="235"/>
        <end position="255"/>
    </location>
</feature>
<feature type="transmembrane region" description="Helical" evidence="8">
    <location>
        <begin position="204"/>
        <end position="228"/>
    </location>
</feature>
<accession>A0A1H7IH56</accession>
<feature type="transmembrane region" description="Helical" evidence="8">
    <location>
        <begin position="14"/>
        <end position="35"/>
    </location>
</feature>
<evidence type="ECO:0008006" key="11">
    <source>
        <dbReference type="Google" id="ProtNLM"/>
    </source>
</evidence>